<proteinExistence type="predicted"/>
<dbReference type="AlphaFoldDB" id="A0A0E9QUB4"/>
<name>A0A0E9QUB4_ANGAN</name>
<dbReference type="EMBL" id="GBXM01088163">
    <property type="protein sequence ID" value="JAH20414.1"/>
    <property type="molecule type" value="Transcribed_RNA"/>
</dbReference>
<reference evidence="1" key="2">
    <citation type="journal article" date="2015" name="Fish Shellfish Immunol.">
        <title>Early steps in the European eel (Anguilla anguilla)-Vibrio vulnificus interaction in the gills: Role of the RtxA13 toxin.</title>
        <authorList>
            <person name="Callol A."/>
            <person name="Pajuelo D."/>
            <person name="Ebbesson L."/>
            <person name="Teles M."/>
            <person name="MacKenzie S."/>
            <person name="Amaro C."/>
        </authorList>
    </citation>
    <scope>NUCLEOTIDE SEQUENCE</scope>
</reference>
<accession>A0A0E9QUB4</accession>
<sequence length="81" mass="9244">MPRKCHPQHNRATGPPHCRGQACRSAAFSWCMPHMHLPTCREYSDDKFGISLLSISMDLCLRFAPPNSQMRICFCNEGLIH</sequence>
<evidence type="ECO:0000313" key="1">
    <source>
        <dbReference type="EMBL" id="JAH20414.1"/>
    </source>
</evidence>
<protein>
    <submittedName>
        <fullName evidence="1">Uncharacterized protein</fullName>
    </submittedName>
</protein>
<organism evidence="1">
    <name type="scientific">Anguilla anguilla</name>
    <name type="common">European freshwater eel</name>
    <name type="synonym">Muraena anguilla</name>
    <dbReference type="NCBI Taxonomy" id="7936"/>
    <lineage>
        <taxon>Eukaryota</taxon>
        <taxon>Metazoa</taxon>
        <taxon>Chordata</taxon>
        <taxon>Craniata</taxon>
        <taxon>Vertebrata</taxon>
        <taxon>Euteleostomi</taxon>
        <taxon>Actinopterygii</taxon>
        <taxon>Neopterygii</taxon>
        <taxon>Teleostei</taxon>
        <taxon>Anguilliformes</taxon>
        <taxon>Anguillidae</taxon>
        <taxon>Anguilla</taxon>
    </lineage>
</organism>
<reference evidence="1" key="1">
    <citation type="submission" date="2014-11" db="EMBL/GenBank/DDBJ databases">
        <authorList>
            <person name="Amaro Gonzalez C."/>
        </authorList>
    </citation>
    <scope>NUCLEOTIDE SEQUENCE</scope>
</reference>